<feature type="compositionally biased region" description="Pro residues" evidence="15">
    <location>
        <begin position="283"/>
        <end position="298"/>
    </location>
</feature>
<evidence type="ECO:0000256" key="10">
    <source>
        <dbReference type="ARBA" id="ARBA00022833"/>
    </source>
</evidence>
<evidence type="ECO:0000313" key="18">
    <source>
        <dbReference type="Proteomes" id="UP000235965"/>
    </source>
</evidence>
<evidence type="ECO:0000256" key="3">
    <source>
        <dbReference type="ARBA" id="ARBA00004906"/>
    </source>
</evidence>
<dbReference type="FunFam" id="3.30.40.10:FF:000432">
    <property type="entry name" value="E3 ubiquitin-protein ligase Hakai"/>
    <property type="match status" value="1"/>
</dbReference>
<feature type="region of interest" description="Disordered" evidence="15">
    <location>
        <begin position="243"/>
        <end position="359"/>
    </location>
</feature>
<evidence type="ECO:0000256" key="2">
    <source>
        <dbReference type="ARBA" id="ARBA00004123"/>
    </source>
</evidence>
<dbReference type="GO" id="GO:0061630">
    <property type="term" value="F:ubiquitin protein ligase activity"/>
    <property type="evidence" value="ECO:0007669"/>
    <property type="project" value="UniProtKB-EC"/>
</dbReference>
<dbReference type="Gene3D" id="6.10.140.2210">
    <property type="match status" value="1"/>
</dbReference>
<dbReference type="GO" id="GO:0005634">
    <property type="term" value="C:nucleus"/>
    <property type="evidence" value="ECO:0007669"/>
    <property type="project" value="UniProtKB-SubCell"/>
</dbReference>
<proteinExistence type="inferred from homology"/>
<dbReference type="GO" id="GO:0016567">
    <property type="term" value="P:protein ubiquitination"/>
    <property type="evidence" value="ECO:0007669"/>
    <property type="project" value="UniProtKB-UniPathway"/>
</dbReference>
<protein>
    <recommendedName>
        <fullName evidence="13">E3 ubiquitin-protein ligase Hakai</fullName>
        <ecNumber evidence="4">2.3.2.27</ecNumber>
    </recommendedName>
</protein>
<dbReference type="STRING" id="105785.A0A2J7RHR0"/>
<evidence type="ECO:0000256" key="1">
    <source>
        <dbReference type="ARBA" id="ARBA00000900"/>
    </source>
</evidence>
<dbReference type="PANTHER" id="PTHR13480:SF0">
    <property type="entry name" value="E3 UBIQUITIN-PROTEIN LIGASE HAKAI"/>
    <property type="match status" value="1"/>
</dbReference>
<dbReference type="EC" id="2.3.2.27" evidence="4"/>
<dbReference type="EMBL" id="NEVH01003737">
    <property type="protein sequence ID" value="PNF40374.1"/>
    <property type="molecule type" value="Genomic_DNA"/>
</dbReference>
<evidence type="ECO:0000256" key="14">
    <source>
        <dbReference type="PROSITE-ProRule" id="PRU00175"/>
    </source>
</evidence>
<dbReference type="PROSITE" id="PS50089">
    <property type="entry name" value="ZF_RING_2"/>
    <property type="match status" value="1"/>
</dbReference>
<evidence type="ECO:0000256" key="11">
    <source>
        <dbReference type="ARBA" id="ARBA00023242"/>
    </source>
</evidence>
<keyword evidence="6" id="KW-0808">Transferase</keyword>
<dbReference type="OrthoDB" id="547746at2759"/>
<dbReference type="InterPro" id="IPR013083">
    <property type="entry name" value="Znf_RING/FYVE/PHD"/>
</dbReference>
<keyword evidence="10" id="KW-0862">Zinc</keyword>
<keyword evidence="8 14" id="KW-0863">Zinc-finger</keyword>
<evidence type="ECO:0000313" key="17">
    <source>
        <dbReference type="EMBL" id="PNF40374.1"/>
    </source>
</evidence>
<dbReference type="GO" id="GO:0008270">
    <property type="term" value="F:zinc ion binding"/>
    <property type="evidence" value="ECO:0007669"/>
    <property type="project" value="UniProtKB-KW"/>
</dbReference>
<gene>
    <name evidence="17" type="ORF">B7P43_G01576</name>
</gene>
<evidence type="ECO:0000256" key="13">
    <source>
        <dbReference type="ARBA" id="ARBA00041081"/>
    </source>
</evidence>
<comment type="pathway">
    <text evidence="3">Protein modification; protein ubiquitination.</text>
</comment>
<feature type="compositionally biased region" description="Polar residues" evidence="15">
    <location>
        <begin position="325"/>
        <end position="341"/>
    </location>
</feature>
<name>A0A2J7RHR0_9NEOP</name>
<evidence type="ECO:0000256" key="15">
    <source>
        <dbReference type="SAM" id="MobiDB-lite"/>
    </source>
</evidence>
<feature type="region of interest" description="Disordered" evidence="15">
    <location>
        <begin position="406"/>
        <end position="448"/>
    </location>
</feature>
<dbReference type="InterPro" id="IPR001841">
    <property type="entry name" value="Znf_RING"/>
</dbReference>
<accession>A0A2J7RHR0</accession>
<comment type="subcellular location">
    <subcellularLocation>
        <location evidence="2">Nucleus</location>
    </subcellularLocation>
</comment>
<dbReference type="InterPro" id="IPR017907">
    <property type="entry name" value="Znf_RING_CS"/>
</dbReference>
<dbReference type="UniPathway" id="UPA00143"/>
<dbReference type="Pfam" id="PF18408">
    <property type="entry name" value="zf_Hakai"/>
    <property type="match status" value="1"/>
</dbReference>
<keyword evidence="18" id="KW-1185">Reference proteome</keyword>
<dbReference type="PROSITE" id="PS00518">
    <property type="entry name" value="ZF_RING_1"/>
    <property type="match status" value="1"/>
</dbReference>
<keyword evidence="11" id="KW-0539">Nucleus</keyword>
<comment type="similarity">
    <text evidence="12">Belongs to the Hakai family.</text>
</comment>
<dbReference type="CDD" id="cd16508">
    <property type="entry name" value="RING-HC_HAKAI-like"/>
    <property type="match status" value="1"/>
</dbReference>
<evidence type="ECO:0000256" key="5">
    <source>
        <dbReference type="ARBA" id="ARBA00022473"/>
    </source>
</evidence>
<dbReference type="InParanoid" id="A0A2J7RHR0"/>
<feature type="domain" description="RING-type" evidence="16">
    <location>
        <begin position="112"/>
        <end position="147"/>
    </location>
</feature>
<dbReference type="Gene3D" id="3.30.40.10">
    <property type="entry name" value="Zinc/RING finger domain, C3HC4 (zinc finger)"/>
    <property type="match status" value="1"/>
</dbReference>
<evidence type="ECO:0000256" key="12">
    <source>
        <dbReference type="ARBA" id="ARBA00038499"/>
    </source>
</evidence>
<keyword evidence="9" id="KW-0833">Ubl conjugation pathway</keyword>
<sequence>MTLIKKMRGRGRGRARSRGRGRGSRGRGKKAVKVIESDEEEVPLQAGKEVQESNDENQQPPKIDLEADISQLEAPTFTTINRGPPEPMLRLRWDHRVNLIGEKVLNPMIHCCDKCMKPILIYGRMIPCKHVFCLSCAKREDKVCPRCLEKVTRVEQTGLGTVFMCTHGGTRYGNAGCRRTYLSQRDLQAHINHRHTAVPVQAIGDSAQFPLVVTGGNTKPQTQQDAMMVETSAANKMVAPNPQRMKQSHMVPQPSVGDPRLQHGAMVPVSNAGSVLDHHRRGPPQPSPPPPPPPPFNPHPHRPAMIVSGYPTPQQNPQSNPPPNMRTNLITVPIQDNSTSVLVDHPPPHPPTGYHHYPQAPPPQYTPYAVPPPVVGPPQPQAGYYQAPPGAVVAYQSTQVPQYATQGVPSNPAVAGRAPQYQDPVGQQYGAPPPQQWQHGPNNTPFYR</sequence>
<keyword evidence="5" id="KW-0217">Developmental protein</keyword>
<dbReference type="InterPro" id="IPR041042">
    <property type="entry name" value="Znf_Hakai"/>
</dbReference>
<dbReference type="InterPro" id="IPR040383">
    <property type="entry name" value="HAKAI/CBLL2"/>
</dbReference>
<dbReference type="SUPFAM" id="SSF57850">
    <property type="entry name" value="RING/U-box"/>
    <property type="match status" value="1"/>
</dbReference>
<evidence type="ECO:0000256" key="7">
    <source>
        <dbReference type="ARBA" id="ARBA00022723"/>
    </source>
</evidence>
<keyword evidence="7" id="KW-0479">Metal-binding</keyword>
<comment type="caution">
    <text evidence="17">The sequence shown here is derived from an EMBL/GenBank/DDBJ whole genome shotgun (WGS) entry which is preliminary data.</text>
</comment>
<feature type="region of interest" description="Disordered" evidence="15">
    <location>
        <begin position="1"/>
        <end position="61"/>
    </location>
</feature>
<dbReference type="GO" id="GO:0030155">
    <property type="term" value="P:regulation of cell adhesion"/>
    <property type="evidence" value="ECO:0007669"/>
    <property type="project" value="TreeGrafter"/>
</dbReference>
<evidence type="ECO:0000256" key="6">
    <source>
        <dbReference type="ARBA" id="ARBA00022679"/>
    </source>
</evidence>
<evidence type="ECO:0000256" key="4">
    <source>
        <dbReference type="ARBA" id="ARBA00012483"/>
    </source>
</evidence>
<dbReference type="AlphaFoldDB" id="A0A2J7RHR0"/>
<dbReference type="InterPro" id="IPR040380">
    <property type="entry name" value="HAKAI-like_RING-HC"/>
</dbReference>
<reference evidence="17 18" key="1">
    <citation type="submission" date="2017-12" db="EMBL/GenBank/DDBJ databases">
        <title>Hemimetabolous genomes reveal molecular basis of termite eusociality.</title>
        <authorList>
            <person name="Harrison M.C."/>
            <person name="Jongepier E."/>
            <person name="Robertson H.M."/>
            <person name="Arning N."/>
            <person name="Bitard-Feildel T."/>
            <person name="Chao H."/>
            <person name="Childers C.P."/>
            <person name="Dinh H."/>
            <person name="Doddapaneni H."/>
            <person name="Dugan S."/>
            <person name="Gowin J."/>
            <person name="Greiner C."/>
            <person name="Han Y."/>
            <person name="Hu H."/>
            <person name="Hughes D.S.T."/>
            <person name="Huylmans A.-K."/>
            <person name="Kemena C."/>
            <person name="Kremer L.P.M."/>
            <person name="Lee S.L."/>
            <person name="Lopez-Ezquerra A."/>
            <person name="Mallet L."/>
            <person name="Monroy-Kuhn J.M."/>
            <person name="Moser A."/>
            <person name="Murali S.C."/>
            <person name="Muzny D.M."/>
            <person name="Otani S."/>
            <person name="Piulachs M.-D."/>
            <person name="Poelchau M."/>
            <person name="Qu J."/>
            <person name="Schaub F."/>
            <person name="Wada-Katsumata A."/>
            <person name="Worley K.C."/>
            <person name="Xie Q."/>
            <person name="Ylla G."/>
            <person name="Poulsen M."/>
            <person name="Gibbs R.A."/>
            <person name="Schal C."/>
            <person name="Richards S."/>
            <person name="Belles X."/>
            <person name="Korb J."/>
            <person name="Bornberg-Bauer E."/>
        </authorList>
    </citation>
    <scope>NUCLEOTIDE SEQUENCE [LARGE SCALE GENOMIC DNA]</scope>
    <source>
        <tissue evidence="17">Whole body</tissue>
    </source>
</reference>
<dbReference type="PANTHER" id="PTHR13480">
    <property type="entry name" value="E3 UBIQUITIN-PROTEIN LIGASE HAKAI-RELATED"/>
    <property type="match status" value="1"/>
</dbReference>
<evidence type="ECO:0000256" key="9">
    <source>
        <dbReference type="ARBA" id="ARBA00022786"/>
    </source>
</evidence>
<dbReference type="Proteomes" id="UP000235965">
    <property type="component" value="Unassembled WGS sequence"/>
</dbReference>
<evidence type="ECO:0000259" key="16">
    <source>
        <dbReference type="PROSITE" id="PS50089"/>
    </source>
</evidence>
<evidence type="ECO:0000256" key="8">
    <source>
        <dbReference type="ARBA" id="ARBA00022771"/>
    </source>
</evidence>
<organism evidence="17 18">
    <name type="scientific">Cryptotermes secundus</name>
    <dbReference type="NCBI Taxonomy" id="105785"/>
    <lineage>
        <taxon>Eukaryota</taxon>
        <taxon>Metazoa</taxon>
        <taxon>Ecdysozoa</taxon>
        <taxon>Arthropoda</taxon>
        <taxon>Hexapoda</taxon>
        <taxon>Insecta</taxon>
        <taxon>Pterygota</taxon>
        <taxon>Neoptera</taxon>
        <taxon>Polyneoptera</taxon>
        <taxon>Dictyoptera</taxon>
        <taxon>Blattodea</taxon>
        <taxon>Blattoidea</taxon>
        <taxon>Termitoidae</taxon>
        <taxon>Kalotermitidae</taxon>
        <taxon>Cryptotermitinae</taxon>
        <taxon>Cryptotermes</taxon>
    </lineage>
</organism>
<feature type="compositionally biased region" description="Basic residues" evidence="15">
    <location>
        <begin position="1"/>
        <end position="32"/>
    </location>
</feature>
<comment type="catalytic activity">
    <reaction evidence="1">
        <text>S-ubiquitinyl-[E2 ubiquitin-conjugating enzyme]-L-cysteine + [acceptor protein]-L-lysine = [E2 ubiquitin-conjugating enzyme]-L-cysteine + N(6)-ubiquitinyl-[acceptor protein]-L-lysine.</text>
        <dbReference type="EC" id="2.3.2.27"/>
    </reaction>
</comment>
<feature type="compositionally biased region" description="Polar residues" evidence="15">
    <location>
        <begin position="436"/>
        <end position="448"/>
    </location>
</feature>